<feature type="domain" description="Histidine kinase" evidence="9">
    <location>
        <begin position="162"/>
        <end position="366"/>
    </location>
</feature>
<dbReference type="PATRIC" id="fig|35746.4.peg.3576"/>
<evidence type="ECO:0000256" key="8">
    <source>
        <dbReference type="SAM" id="Phobius"/>
    </source>
</evidence>
<evidence type="ECO:0000256" key="4">
    <source>
        <dbReference type="ARBA" id="ARBA00022741"/>
    </source>
</evidence>
<keyword evidence="8" id="KW-0812">Transmembrane</keyword>
<feature type="transmembrane region" description="Helical" evidence="8">
    <location>
        <begin position="84"/>
        <end position="102"/>
    </location>
</feature>
<evidence type="ECO:0000256" key="6">
    <source>
        <dbReference type="ARBA" id="ARBA00022840"/>
    </source>
</evidence>
<dbReference type="AlphaFoldDB" id="A0A0K1IY60"/>
<feature type="transmembrane region" description="Helical" evidence="8">
    <location>
        <begin position="60"/>
        <end position="77"/>
    </location>
</feature>
<dbReference type="GO" id="GO:0004673">
    <property type="term" value="F:protein histidine kinase activity"/>
    <property type="evidence" value="ECO:0007669"/>
    <property type="project" value="UniProtKB-EC"/>
</dbReference>
<feature type="compositionally biased region" description="Basic and acidic residues" evidence="7">
    <location>
        <begin position="403"/>
        <end position="414"/>
    </location>
</feature>
<feature type="region of interest" description="Disordered" evidence="7">
    <location>
        <begin position="1"/>
        <end position="21"/>
    </location>
</feature>
<evidence type="ECO:0000313" key="10">
    <source>
        <dbReference type="EMBL" id="AKU09389.1"/>
    </source>
</evidence>
<dbReference type="PANTHER" id="PTHR44936:SF10">
    <property type="entry name" value="SENSOR PROTEIN RSTB"/>
    <property type="match status" value="1"/>
</dbReference>
<dbReference type="Proteomes" id="UP000066124">
    <property type="component" value="Plasmid pHG1"/>
</dbReference>
<dbReference type="RefSeq" id="WP_050460154.1">
    <property type="nucleotide sequence ID" value="NZ_CP011948.1"/>
</dbReference>
<dbReference type="Pfam" id="PF02518">
    <property type="entry name" value="HATPase_c"/>
    <property type="match status" value="1"/>
</dbReference>
<dbReference type="Gene3D" id="3.30.565.10">
    <property type="entry name" value="Histidine kinase-like ATPase, C-terminal domain"/>
    <property type="match status" value="1"/>
</dbReference>
<feature type="transmembrane region" description="Helical" evidence="8">
    <location>
        <begin position="29"/>
        <end position="48"/>
    </location>
</feature>
<proteinExistence type="predicted"/>
<gene>
    <name evidence="10" type="ORF">ABY42_16475</name>
</gene>
<feature type="transmembrane region" description="Helical" evidence="8">
    <location>
        <begin position="122"/>
        <end position="140"/>
    </location>
</feature>
<evidence type="ECO:0000256" key="5">
    <source>
        <dbReference type="ARBA" id="ARBA00022777"/>
    </source>
</evidence>
<dbReference type="EC" id="2.7.13.3" evidence="2"/>
<dbReference type="KEGG" id="hgi:ABY42_16475"/>
<keyword evidence="4" id="KW-0547">Nucleotide-binding</keyword>
<accession>A0A0K1IY60</accession>
<evidence type="ECO:0000259" key="9">
    <source>
        <dbReference type="PROSITE" id="PS50109"/>
    </source>
</evidence>
<evidence type="ECO:0000256" key="3">
    <source>
        <dbReference type="ARBA" id="ARBA00022679"/>
    </source>
</evidence>
<feature type="region of interest" description="Disordered" evidence="7">
    <location>
        <begin position="302"/>
        <end position="327"/>
    </location>
</feature>
<keyword evidence="8" id="KW-0472">Membrane</keyword>
<dbReference type="InterPro" id="IPR036890">
    <property type="entry name" value="HATPase_C_sf"/>
</dbReference>
<organism evidence="10 11">
    <name type="scientific">Haloferax gibbonsii</name>
    <dbReference type="NCBI Taxonomy" id="35746"/>
    <lineage>
        <taxon>Archaea</taxon>
        <taxon>Methanobacteriati</taxon>
        <taxon>Methanobacteriota</taxon>
        <taxon>Stenosarchaea group</taxon>
        <taxon>Halobacteria</taxon>
        <taxon>Halobacteriales</taxon>
        <taxon>Haloferacaceae</taxon>
        <taxon>Haloferax</taxon>
    </lineage>
</organism>
<dbReference type="GO" id="GO:0005524">
    <property type="term" value="F:ATP binding"/>
    <property type="evidence" value="ECO:0007669"/>
    <property type="project" value="UniProtKB-KW"/>
</dbReference>
<geneLocation type="plasmid" evidence="10 11">
    <name>pHG1</name>
</geneLocation>
<keyword evidence="3" id="KW-0808">Transferase</keyword>
<dbReference type="InterPro" id="IPR003594">
    <property type="entry name" value="HATPase_dom"/>
</dbReference>
<dbReference type="EMBL" id="CP011948">
    <property type="protein sequence ID" value="AKU09389.1"/>
    <property type="molecule type" value="Genomic_DNA"/>
</dbReference>
<dbReference type="InterPro" id="IPR005467">
    <property type="entry name" value="His_kinase_dom"/>
</dbReference>
<protein>
    <recommendedName>
        <fullName evidence="2">histidine kinase</fullName>
        <ecNumber evidence="2">2.7.13.3</ecNumber>
    </recommendedName>
</protein>
<dbReference type="PANTHER" id="PTHR44936">
    <property type="entry name" value="SENSOR PROTEIN CREC"/>
    <property type="match status" value="1"/>
</dbReference>
<name>A0A0K1IY60_HALGI</name>
<comment type="catalytic activity">
    <reaction evidence="1">
        <text>ATP + protein L-histidine = ADP + protein N-phospho-L-histidine.</text>
        <dbReference type="EC" id="2.7.13.3"/>
    </reaction>
</comment>
<keyword evidence="5" id="KW-0418">Kinase</keyword>
<keyword evidence="8" id="KW-1133">Transmembrane helix</keyword>
<dbReference type="InterPro" id="IPR050980">
    <property type="entry name" value="2C_sensor_his_kinase"/>
</dbReference>
<dbReference type="SMART" id="SM00387">
    <property type="entry name" value="HATPase_c"/>
    <property type="match status" value="1"/>
</dbReference>
<keyword evidence="6" id="KW-0067">ATP-binding</keyword>
<evidence type="ECO:0000256" key="7">
    <source>
        <dbReference type="SAM" id="MobiDB-lite"/>
    </source>
</evidence>
<evidence type="ECO:0000256" key="1">
    <source>
        <dbReference type="ARBA" id="ARBA00000085"/>
    </source>
</evidence>
<feature type="region of interest" description="Disordered" evidence="7">
    <location>
        <begin position="368"/>
        <end position="429"/>
    </location>
</feature>
<keyword evidence="10" id="KW-0614">Plasmid</keyword>
<evidence type="ECO:0000256" key="2">
    <source>
        <dbReference type="ARBA" id="ARBA00012438"/>
    </source>
</evidence>
<evidence type="ECO:0000313" key="11">
    <source>
        <dbReference type="Proteomes" id="UP000066124"/>
    </source>
</evidence>
<sequence length="429" mass="45608">MNSEARAESVSADEPESTGEKPIGAAQRFLPWVVAVGSVIPVGAQVVALPPDPTTTALDLVGEGVVVAVLFACLFVVRRVRDPSVFYPLAGGVAASYLFALTDFLDEFVEQPVWFSYLFEDGAQAVGAALLVFGLYRWTVARQRRETELRQQREQLAVLNRVLHHDIRNDALVIRGWASVVRKEAGSAADERLENIVAASNGIIDLTESTAQFTDVLTSERTADLEPKPLAETIETELRKVRAAHDADVVVSGDLPEVDVLAHSMLSAVFRNLLVTAVERADVEPPRIRLRAERGAETVTVRISDDGPPFPEGTFPDAGETVAGSPESRSGLSLVAALVEQFDGTVAVENDPDGGVTVAVRLKLAGHAATSPADRVAEGLSDTESSPSASHPVAGVDADDRDDFAAVHSDRESPAGRGASTGRGDAANY</sequence>
<dbReference type="CDD" id="cd16936">
    <property type="entry name" value="HATPase_RsbW-like"/>
    <property type="match status" value="1"/>
</dbReference>
<dbReference type="GeneID" id="25247580"/>
<reference evidence="11" key="1">
    <citation type="journal article" date="2015" name="J. Biotechnol.">
        <title>Complete genome sequence of Haloferax gibbonsii strain ARA6, a potential producer of polyhydroxyalkanoates and halocins isolated from Araruama, Rio de Janeiro, Brasil.</title>
        <authorList>
            <person name="Pinto L.H."/>
            <person name="D'Alincourt Carvalho-Assef A.P."/>
            <person name="Vieira R.P."/>
            <person name="Clementino M.M."/>
            <person name="Albano R.M."/>
        </authorList>
    </citation>
    <scope>NUCLEOTIDE SEQUENCE [LARGE SCALE GENOMIC DNA]</scope>
    <source>
        <strain evidence="11">ARA6</strain>
        <plasmid evidence="11">Plasmid pHG1</plasmid>
    </source>
</reference>
<dbReference type="PROSITE" id="PS50109">
    <property type="entry name" value="HIS_KIN"/>
    <property type="match status" value="1"/>
</dbReference>
<dbReference type="SUPFAM" id="SSF55874">
    <property type="entry name" value="ATPase domain of HSP90 chaperone/DNA topoisomerase II/histidine kinase"/>
    <property type="match status" value="1"/>
</dbReference>